<dbReference type="AlphaFoldDB" id="A0A081KAM8"/>
<dbReference type="EMBL" id="JOJP01000001">
    <property type="protein sequence ID" value="KEI71204.1"/>
    <property type="molecule type" value="Genomic_DNA"/>
</dbReference>
<sequence length="946" mass="105263">MAHVGFNPHQPQYNTGFQSVQGQPPMTGHSHSLGSVAPHNAQNQMQTSSLPAQGAGQKQMSQWVMTPAHHQSGLLNQATSERNQAYLENVTIAGKVLDVNTQLRAEIAGLQQQLSDKPSLSRDALTAFTDRMEVIIQQHGEFAQENVQFHKFGERASTVTKEALAKLKELEADLASSEQKLETSETAKKGLEEILQQFTTQLGENEKSIKELKAQLSTANTKATSFELTARRQESANQGLTSENQKLTRYAHDMQGQISDLKTSNARLTTENQSNEGLIKGLKEARSRDEATLGGVLADLTKAKSDNAGLQLEVATHRSALGQAQNEAGKLKLSLEQSEKTLEATLLKVDSLTTQVNKLGIERDVKQTQIEDLKSRLQEMTSENEGNVRLFTRAQGALKKLMDERQAIDIELGRTESELNTAKTNAGISSERMTRLSGQLEAKDARISDLVQKLRLSESALAEQTLATSEQKRVAEKLSADLESTKGLLGRERETHASVQDQLTQEERFSQKLNRENGQLKRDYQAIKGQLAHQEKAHHDELQQLHENHHTETTQLKTQITRHTAILEQVRSEKTTLERHVRELEGGADKRELDALKGDLSVKDASIRELQGQISDLKQDLQAKEVEHEQTVKGMERQFAESMGQARQESEGLERSLHEKDIELQQSAQTIREQGMIITGHQQASSEALQQLKELNTRANDLAIEVTNFQEEVQMNSENGAKIQRQIDQVVSKLKERIQMDQSLQTLLTDMEEVQGTFENYDTGNGQQASRYASLESKAKILARDTSAALSMSSTAGREDVLVEKEVVTTRREEVTVTQQQSFGRSEHTTEPHMTQTYYGAARTPELDPARLRVVMDKDSPDLEQHKPGMSLRAGGDLGHQVENMGTDTEEEVRDIMGTTRTGTFDHELQELMGVRTSPTESILGDTRPGGQQAFSLIGKQPQLPK</sequence>
<organism evidence="3 4">
    <name type="scientific">Endozoicomonas elysicola</name>
    <dbReference type="NCBI Taxonomy" id="305900"/>
    <lineage>
        <taxon>Bacteria</taxon>
        <taxon>Pseudomonadati</taxon>
        <taxon>Pseudomonadota</taxon>
        <taxon>Gammaproteobacteria</taxon>
        <taxon>Oceanospirillales</taxon>
        <taxon>Endozoicomonadaceae</taxon>
        <taxon>Endozoicomonas</taxon>
    </lineage>
</organism>
<gene>
    <name evidence="3" type="ORF">GV64_11030</name>
</gene>
<dbReference type="STRING" id="305900.GV64_11030"/>
<evidence type="ECO:0000256" key="1">
    <source>
        <dbReference type="SAM" id="Coils"/>
    </source>
</evidence>
<feature type="region of interest" description="Disordered" evidence="2">
    <location>
        <begin position="861"/>
        <end position="880"/>
    </location>
</feature>
<feature type="coiled-coil region" evidence="1">
    <location>
        <begin position="567"/>
        <end position="638"/>
    </location>
</feature>
<keyword evidence="4" id="KW-1185">Reference proteome</keyword>
<accession>A0A081KAM8</accession>
<protein>
    <submittedName>
        <fullName evidence="3">Uncharacterized protein</fullName>
    </submittedName>
</protein>
<comment type="caution">
    <text evidence="3">The sequence shown here is derived from an EMBL/GenBank/DDBJ whole genome shotgun (WGS) entry which is preliminary data.</text>
</comment>
<feature type="region of interest" description="Disordered" evidence="2">
    <location>
        <begin position="919"/>
        <end position="946"/>
    </location>
</feature>
<feature type="coiled-coil region" evidence="1">
    <location>
        <begin position="685"/>
        <end position="712"/>
    </location>
</feature>
<dbReference type="Proteomes" id="UP000027997">
    <property type="component" value="Unassembled WGS sequence"/>
</dbReference>
<reference evidence="3 4" key="1">
    <citation type="submission" date="2014-06" db="EMBL/GenBank/DDBJ databases">
        <title>Whole Genome Sequences of Three Symbiotic Endozoicomonas Bacteria.</title>
        <authorList>
            <person name="Neave M.J."/>
            <person name="Apprill A."/>
            <person name="Voolstra C.R."/>
        </authorList>
    </citation>
    <scope>NUCLEOTIDE SEQUENCE [LARGE SCALE GENOMIC DNA]</scope>
    <source>
        <strain evidence="3 4">DSM 22380</strain>
    </source>
</reference>
<feature type="region of interest" description="Disordered" evidence="2">
    <location>
        <begin position="1"/>
        <end position="37"/>
    </location>
</feature>
<keyword evidence="1" id="KW-0175">Coiled coil</keyword>
<evidence type="ECO:0000313" key="3">
    <source>
        <dbReference type="EMBL" id="KEI71204.1"/>
    </source>
</evidence>
<proteinExistence type="predicted"/>
<evidence type="ECO:0000256" key="2">
    <source>
        <dbReference type="SAM" id="MobiDB-lite"/>
    </source>
</evidence>
<dbReference type="SUPFAM" id="SSF57997">
    <property type="entry name" value="Tropomyosin"/>
    <property type="match status" value="1"/>
</dbReference>
<evidence type="ECO:0000313" key="4">
    <source>
        <dbReference type="Proteomes" id="UP000027997"/>
    </source>
</evidence>
<feature type="coiled-coil region" evidence="1">
    <location>
        <begin position="321"/>
        <end position="418"/>
    </location>
</feature>
<feature type="coiled-coil region" evidence="1">
    <location>
        <begin position="160"/>
        <end position="222"/>
    </location>
</feature>
<name>A0A081KAM8_9GAMM</name>
<feature type="compositionally biased region" description="Polar residues" evidence="2">
    <location>
        <begin position="9"/>
        <end position="33"/>
    </location>
</feature>